<dbReference type="STRING" id="1811193.A0O21_00350"/>
<feature type="transmembrane region" description="Helical" evidence="1">
    <location>
        <begin position="188"/>
        <end position="207"/>
    </location>
</feature>
<feature type="transmembrane region" description="Helical" evidence="1">
    <location>
        <begin position="76"/>
        <end position="96"/>
    </location>
</feature>
<feature type="transmembrane region" description="Helical" evidence="1">
    <location>
        <begin position="159"/>
        <end position="181"/>
    </location>
</feature>
<name>A0A172Q546_9STRE</name>
<dbReference type="KEGG" id="spat:A0O21_00350"/>
<sequence length="262" mass="29402">MILLRHEWRSARTAMLVWAVSIGLLCFITISLFTSMENSAQSMAESLGSMGGLSASMGMDKMNIADFNGYYAVENALIFSVGSAMFAAYLGIISLAKEEEGHTAEFLYTLPYNRRIVWLAKYLSIICLLLAFNCLVIFFEIGAVKLAEVDLDFKAYWLYHIRAFLMQNEVAAFCLLLSAFYRKKQVGLALGLALLLYALDMLCRLIEDVAFLKYVTPYYYANAITVFSQEKLNSLYLLIAGCITVCSLAASYIILKRRDLSV</sequence>
<organism evidence="2 3">
    <name type="scientific">Streptococcus pantholopis</name>
    <dbReference type="NCBI Taxonomy" id="1811193"/>
    <lineage>
        <taxon>Bacteria</taxon>
        <taxon>Bacillati</taxon>
        <taxon>Bacillota</taxon>
        <taxon>Bacilli</taxon>
        <taxon>Lactobacillales</taxon>
        <taxon>Streptococcaceae</taxon>
        <taxon>Streptococcus</taxon>
    </lineage>
</organism>
<evidence type="ECO:0000313" key="2">
    <source>
        <dbReference type="EMBL" id="AND78581.1"/>
    </source>
</evidence>
<dbReference type="OrthoDB" id="9800309at2"/>
<dbReference type="Pfam" id="PF12679">
    <property type="entry name" value="ABC2_membrane_2"/>
    <property type="match status" value="1"/>
</dbReference>
<dbReference type="AlphaFoldDB" id="A0A172Q546"/>
<keyword evidence="3" id="KW-1185">Reference proteome</keyword>
<evidence type="ECO:0000256" key="1">
    <source>
        <dbReference type="SAM" id="Phobius"/>
    </source>
</evidence>
<feature type="transmembrane region" description="Helical" evidence="1">
    <location>
        <begin position="116"/>
        <end position="139"/>
    </location>
</feature>
<dbReference type="EMBL" id="CP014699">
    <property type="protein sequence ID" value="AND78581.1"/>
    <property type="molecule type" value="Genomic_DNA"/>
</dbReference>
<feature type="transmembrane region" description="Helical" evidence="1">
    <location>
        <begin position="235"/>
        <end position="255"/>
    </location>
</feature>
<keyword evidence="1" id="KW-0812">Transmembrane</keyword>
<dbReference type="GO" id="GO:0005886">
    <property type="term" value="C:plasma membrane"/>
    <property type="evidence" value="ECO:0007669"/>
    <property type="project" value="UniProtKB-SubCell"/>
</dbReference>
<gene>
    <name evidence="2" type="ORF">A0O21_00350</name>
</gene>
<protein>
    <recommendedName>
        <fullName evidence="4">ABC transporter permease</fullName>
    </recommendedName>
</protein>
<evidence type="ECO:0008006" key="4">
    <source>
        <dbReference type="Google" id="ProtNLM"/>
    </source>
</evidence>
<dbReference type="GO" id="GO:0140359">
    <property type="term" value="F:ABC-type transporter activity"/>
    <property type="evidence" value="ECO:0007669"/>
    <property type="project" value="InterPro"/>
</dbReference>
<dbReference type="Proteomes" id="UP000077317">
    <property type="component" value="Chromosome"/>
</dbReference>
<dbReference type="RefSeq" id="WP_067059928.1">
    <property type="nucleotide sequence ID" value="NZ_CP014699.1"/>
</dbReference>
<proteinExistence type="predicted"/>
<reference evidence="3" key="2">
    <citation type="submission" date="2016-03" db="EMBL/GenBank/DDBJ databases">
        <title>Streptococcus antelopensis sp. nov., isolated from the feces of the Tibetan antelope (Pantholops hodgsonii) in Hoh Xil National Nature Reserve, Qinghai, China.</title>
        <authorList>
            <person name="Bai X."/>
        </authorList>
    </citation>
    <scope>NUCLEOTIDE SEQUENCE [LARGE SCALE GENOMIC DNA]</scope>
    <source>
        <strain evidence="3">TA 26</strain>
    </source>
</reference>
<keyword evidence="1" id="KW-0472">Membrane</keyword>
<evidence type="ECO:0000313" key="3">
    <source>
        <dbReference type="Proteomes" id="UP000077317"/>
    </source>
</evidence>
<feature type="transmembrane region" description="Helical" evidence="1">
    <location>
        <begin position="12"/>
        <end position="33"/>
    </location>
</feature>
<reference evidence="2 3" key="1">
    <citation type="journal article" date="2016" name="Int. J. Syst. Evol. Microbiol.">
        <title>Streptococcuspantholopis sp. nov., isolated from faeces of the Tibetan antelope (Pantholops hodgsonii).</title>
        <authorList>
            <person name="Bai X."/>
            <person name="Xiong Y."/>
            <person name="Lu S."/>
            <person name="Jin D."/>
            <person name="Lai X."/>
            <person name="Yang J."/>
            <person name="Niu L."/>
            <person name="Hu S."/>
            <person name="Meng X."/>
            <person name="Pu J."/>
            <person name="Ye C."/>
            <person name="Xu J."/>
        </authorList>
    </citation>
    <scope>NUCLEOTIDE SEQUENCE [LARGE SCALE GENOMIC DNA]</scope>
    <source>
        <strain evidence="2 3">TA 26</strain>
    </source>
</reference>
<accession>A0A172Q546</accession>
<keyword evidence="1" id="KW-1133">Transmembrane helix</keyword>